<organism evidence="1 2">
    <name type="scientific">Pontibacillus salipaludis</name>
    <dbReference type="NCBI Taxonomy" id="1697394"/>
    <lineage>
        <taxon>Bacteria</taxon>
        <taxon>Bacillati</taxon>
        <taxon>Bacillota</taxon>
        <taxon>Bacilli</taxon>
        <taxon>Bacillales</taxon>
        <taxon>Bacillaceae</taxon>
        <taxon>Pontibacillus</taxon>
    </lineage>
</organism>
<evidence type="ECO:0000313" key="2">
    <source>
        <dbReference type="Proteomes" id="UP000642571"/>
    </source>
</evidence>
<protein>
    <submittedName>
        <fullName evidence="1">Uncharacterized protein</fullName>
    </submittedName>
</protein>
<dbReference type="Proteomes" id="UP000642571">
    <property type="component" value="Unassembled WGS sequence"/>
</dbReference>
<keyword evidence="2" id="KW-1185">Reference proteome</keyword>
<evidence type="ECO:0000313" key="1">
    <source>
        <dbReference type="EMBL" id="GGD25171.1"/>
    </source>
</evidence>
<proteinExistence type="predicted"/>
<gene>
    <name evidence="1" type="ORF">GCM10011389_36060</name>
</gene>
<dbReference type="RefSeq" id="WP_188655768.1">
    <property type="nucleotide sequence ID" value="NZ_BMIN01000021.1"/>
</dbReference>
<accession>A0ABQ1QES7</accession>
<sequence length="218" mass="25005">MKRITVTATFTLLLLFIIFAMEPQQKTIDTSEKVFNEPTQSPLNEQDLLRTYNEWSEDGETFYMLEAHEGEKQVLYGGGPTGVTIIPKMTFRISETKNNWEAEPIEFKVEPGEGVRIVEEEGWKKDHSKTYTYTKSVRIKGEEAVSRLIRVSQAKKLTEELPVSFSFPTENYANLQELLKEQDGSKMFKAIYEPGFEMSQKITFTLVNPENVKVEVGS</sequence>
<reference evidence="2" key="1">
    <citation type="journal article" date="2019" name="Int. J. Syst. Evol. Microbiol.">
        <title>The Global Catalogue of Microorganisms (GCM) 10K type strain sequencing project: providing services to taxonomists for standard genome sequencing and annotation.</title>
        <authorList>
            <consortium name="The Broad Institute Genomics Platform"/>
            <consortium name="The Broad Institute Genome Sequencing Center for Infectious Disease"/>
            <person name="Wu L."/>
            <person name="Ma J."/>
        </authorList>
    </citation>
    <scope>NUCLEOTIDE SEQUENCE [LARGE SCALE GENOMIC DNA]</scope>
    <source>
        <strain evidence="2">CGMCC 1.15353</strain>
    </source>
</reference>
<comment type="caution">
    <text evidence="1">The sequence shown here is derived from an EMBL/GenBank/DDBJ whole genome shotgun (WGS) entry which is preliminary data.</text>
</comment>
<dbReference type="EMBL" id="BMIN01000021">
    <property type="protein sequence ID" value="GGD25171.1"/>
    <property type="molecule type" value="Genomic_DNA"/>
</dbReference>
<name>A0ABQ1QES7_9BACI</name>